<dbReference type="PROSITE" id="PS51118">
    <property type="entry name" value="HTH_HXLR"/>
    <property type="match status" value="1"/>
</dbReference>
<evidence type="ECO:0000259" key="4">
    <source>
        <dbReference type="PROSITE" id="PS51118"/>
    </source>
</evidence>
<evidence type="ECO:0000313" key="8">
    <source>
        <dbReference type="Proteomes" id="UP000233597"/>
    </source>
</evidence>
<dbReference type="EMBL" id="CP024199">
    <property type="protein sequence ID" value="AUG54329.1"/>
    <property type="molecule type" value="Genomic_DNA"/>
</dbReference>
<protein>
    <submittedName>
        <fullName evidence="6">Transcriptional regulator</fullName>
    </submittedName>
</protein>
<dbReference type="InterPro" id="IPR002577">
    <property type="entry name" value="HTH_HxlR"/>
</dbReference>
<feature type="domain" description="HTH hxlR-type" evidence="4">
    <location>
        <begin position="20"/>
        <end position="119"/>
    </location>
</feature>
<proteinExistence type="predicted"/>
<name>A0A2N3KGP3_9PROT</name>
<dbReference type="Gene3D" id="1.10.10.10">
    <property type="entry name" value="Winged helix-like DNA-binding domain superfamily/Winged helix DNA-binding domain"/>
    <property type="match status" value="1"/>
</dbReference>
<dbReference type="KEGG" id="thac:CSC3H3_17600"/>
<dbReference type="RefSeq" id="WP_101270460.1">
    <property type="nucleotide sequence ID" value="NZ_CP024199.1"/>
</dbReference>
<dbReference type="Proteomes" id="UP000233597">
    <property type="component" value="Unassembled WGS sequence"/>
</dbReference>
<dbReference type="GO" id="GO:0003677">
    <property type="term" value="F:DNA binding"/>
    <property type="evidence" value="ECO:0007669"/>
    <property type="project" value="UniProtKB-KW"/>
</dbReference>
<keyword evidence="3" id="KW-0804">Transcription</keyword>
<evidence type="ECO:0000313" key="7">
    <source>
        <dbReference type="Proteomes" id="UP000233458"/>
    </source>
</evidence>
<dbReference type="PANTHER" id="PTHR33204:SF39">
    <property type="entry name" value="TRANSCRIPTIONAL REGULATORY PROTEIN"/>
    <property type="match status" value="1"/>
</dbReference>
<keyword evidence="2" id="KW-0238">DNA-binding</keyword>
<evidence type="ECO:0000256" key="1">
    <source>
        <dbReference type="ARBA" id="ARBA00023015"/>
    </source>
</evidence>
<reference evidence="6 8" key="1">
    <citation type="submission" date="2017-09" db="EMBL/GenBank/DDBJ databases">
        <title>Biodiversity and function of Thalassospira species in the particle-attached aromatic-hydrocarbon-degrading consortia from the surface seawater of the South China Sea.</title>
        <authorList>
            <person name="Dong C."/>
            <person name="Liu R."/>
            <person name="Shao Z."/>
        </authorList>
    </citation>
    <scope>NUCLEOTIDE SEQUENCE [LARGE SCALE GENOMIC DNA]</scope>
    <source>
        <strain evidence="6 8">CSC1P2</strain>
    </source>
</reference>
<gene>
    <name evidence="6" type="ORF">COO20_22015</name>
    <name evidence="5" type="ORF">CSC3H3_17600</name>
</gene>
<reference evidence="5 7" key="2">
    <citation type="submission" date="2017-10" db="EMBL/GenBank/DDBJ databases">
        <title>Biodiversity and function of Thalassospira species in the particle-attached aromatic-hydrocarbon-degrading consortia from the surface seawater of the China South Sea.</title>
        <authorList>
            <person name="Dong C."/>
            <person name="Liu R."/>
            <person name="Shao Z."/>
        </authorList>
    </citation>
    <scope>NUCLEOTIDE SEQUENCE [LARGE SCALE GENOMIC DNA]</scope>
    <source>
        <strain evidence="5 7">CSC3H3</strain>
    </source>
</reference>
<keyword evidence="1" id="KW-0805">Transcription regulation</keyword>
<evidence type="ECO:0000313" key="6">
    <source>
        <dbReference type="EMBL" id="PKR49704.1"/>
    </source>
</evidence>
<organism evidence="6 8">
    <name type="scientific">Thalassospira marina</name>
    <dbReference type="NCBI Taxonomy" id="2048283"/>
    <lineage>
        <taxon>Bacteria</taxon>
        <taxon>Pseudomonadati</taxon>
        <taxon>Pseudomonadota</taxon>
        <taxon>Alphaproteobacteria</taxon>
        <taxon>Rhodospirillales</taxon>
        <taxon>Thalassospiraceae</taxon>
        <taxon>Thalassospira</taxon>
    </lineage>
</organism>
<dbReference type="InterPro" id="IPR036390">
    <property type="entry name" value="WH_DNA-bd_sf"/>
</dbReference>
<dbReference type="SUPFAM" id="SSF46785">
    <property type="entry name" value="Winged helix' DNA-binding domain"/>
    <property type="match status" value="1"/>
</dbReference>
<dbReference type="Pfam" id="PF01638">
    <property type="entry name" value="HxlR"/>
    <property type="match status" value="1"/>
</dbReference>
<keyword evidence="7" id="KW-1185">Reference proteome</keyword>
<dbReference type="PANTHER" id="PTHR33204">
    <property type="entry name" value="TRANSCRIPTIONAL REGULATOR, MARR FAMILY"/>
    <property type="match status" value="1"/>
</dbReference>
<dbReference type="InterPro" id="IPR036388">
    <property type="entry name" value="WH-like_DNA-bd_sf"/>
</dbReference>
<sequence length="132" mass="14864">MLPATARQTDFHNDHLPESCKGAGDILARVGDKWSVLIVRQLDRGSMRFSELNRAIDGISKRMLTLTLRNLERDGLVERTVTPLNPPRVDYALTPLGVSLSKPVMALAEWAIAHKFDIQSARHDYDRAQEDN</sequence>
<evidence type="ECO:0000313" key="5">
    <source>
        <dbReference type="EMBL" id="AUG54329.1"/>
    </source>
</evidence>
<dbReference type="AlphaFoldDB" id="A0A2N3KGP3"/>
<dbReference type="Proteomes" id="UP000233458">
    <property type="component" value="Chromosome"/>
</dbReference>
<evidence type="ECO:0000256" key="2">
    <source>
        <dbReference type="ARBA" id="ARBA00023125"/>
    </source>
</evidence>
<evidence type="ECO:0000256" key="3">
    <source>
        <dbReference type="ARBA" id="ARBA00023163"/>
    </source>
</evidence>
<accession>A0A2N3KGP3</accession>
<dbReference type="OrthoDB" id="9800350at2"/>
<dbReference type="EMBL" id="NWTK01000018">
    <property type="protein sequence ID" value="PKR49704.1"/>
    <property type="molecule type" value="Genomic_DNA"/>
</dbReference>